<name>A0ACC7NRY9_9BACL</name>
<evidence type="ECO:0000313" key="1">
    <source>
        <dbReference type="EMBL" id="MFM9326801.1"/>
    </source>
</evidence>
<keyword evidence="2" id="KW-1185">Reference proteome</keyword>
<evidence type="ECO:0000313" key="2">
    <source>
        <dbReference type="Proteomes" id="UP001631969"/>
    </source>
</evidence>
<gene>
    <name evidence="1" type="ORF">ACI1P1_00680</name>
</gene>
<comment type="caution">
    <text evidence="1">The sequence shown here is derived from an EMBL/GenBank/DDBJ whole genome shotgun (WGS) entry which is preliminary data.</text>
</comment>
<proteinExistence type="predicted"/>
<sequence>MSRITDILNHNQTFVQEGQYKEYVTDKFPDKKIVILTCMDTRLVELLPKAMNLRNGDAKIIKCAGAIVSHPFGSIMRSILVAVYELGATEVFVVGHYDCGMTGLSSGEVLEKAKQRGIQPEVLETIAHSGIDLERWLTGFGKAQEGVVKSVSLIKNHPLLPKEILVHGLIIDPTTGRLDLLSEDGITAAEQQKE</sequence>
<organism evidence="1 2">
    <name type="scientific">Paenibacillus mesotrionivorans</name>
    <dbReference type="NCBI Taxonomy" id="3160968"/>
    <lineage>
        <taxon>Bacteria</taxon>
        <taxon>Bacillati</taxon>
        <taxon>Bacillota</taxon>
        <taxon>Bacilli</taxon>
        <taxon>Bacillales</taxon>
        <taxon>Paenibacillaceae</taxon>
        <taxon>Paenibacillus</taxon>
    </lineage>
</organism>
<dbReference type="Proteomes" id="UP001631969">
    <property type="component" value="Unassembled WGS sequence"/>
</dbReference>
<dbReference type="EMBL" id="JBJURJ010000001">
    <property type="protein sequence ID" value="MFM9326801.1"/>
    <property type="molecule type" value="Genomic_DNA"/>
</dbReference>
<protein>
    <submittedName>
        <fullName evidence="1">Beta-class carbonic anhydrase</fullName>
    </submittedName>
</protein>
<accession>A0ACC7NRY9</accession>
<reference evidence="1" key="1">
    <citation type="submission" date="2024-12" db="EMBL/GenBank/DDBJ databases">
        <authorList>
            <person name="Wu N."/>
        </authorList>
    </citation>
    <scope>NUCLEOTIDE SEQUENCE</scope>
    <source>
        <strain evidence="1">P15</strain>
    </source>
</reference>